<evidence type="ECO:0000313" key="2">
    <source>
        <dbReference type="WBParaSite" id="ES5_v2.g13662.t1"/>
    </source>
</evidence>
<proteinExistence type="predicted"/>
<reference evidence="2" key="1">
    <citation type="submission" date="2022-11" db="UniProtKB">
        <authorList>
            <consortium name="WormBaseParasite"/>
        </authorList>
    </citation>
    <scope>IDENTIFICATION</scope>
</reference>
<accession>A0AC34F8R4</accession>
<dbReference type="Proteomes" id="UP000887579">
    <property type="component" value="Unplaced"/>
</dbReference>
<dbReference type="WBParaSite" id="ES5_v2.g13662.t1">
    <property type="protein sequence ID" value="ES5_v2.g13662.t1"/>
    <property type="gene ID" value="ES5_v2.g13662"/>
</dbReference>
<evidence type="ECO:0000313" key="1">
    <source>
        <dbReference type="Proteomes" id="UP000887579"/>
    </source>
</evidence>
<organism evidence="1 2">
    <name type="scientific">Panagrolaimus sp. ES5</name>
    <dbReference type="NCBI Taxonomy" id="591445"/>
    <lineage>
        <taxon>Eukaryota</taxon>
        <taxon>Metazoa</taxon>
        <taxon>Ecdysozoa</taxon>
        <taxon>Nematoda</taxon>
        <taxon>Chromadorea</taxon>
        <taxon>Rhabditida</taxon>
        <taxon>Tylenchina</taxon>
        <taxon>Panagrolaimomorpha</taxon>
        <taxon>Panagrolaimoidea</taxon>
        <taxon>Panagrolaimidae</taxon>
        <taxon>Panagrolaimus</taxon>
    </lineage>
</organism>
<sequence length="67" mass="7065">MVEGGVSEEKVELLLEGTYMEDGYVCAGLIDGGDDFRDPFADNFGDEIAEISFPFGVGDVGDTGPAK</sequence>
<name>A0AC34F8R4_9BILA</name>
<protein>
    <submittedName>
        <fullName evidence="2">Uncharacterized protein</fullName>
    </submittedName>
</protein>